<comment type="caution">
    <text evidence="1">The sequence shown here is derived from an EMBL/GenBank/DDBJ whole genome shotgun (WGS) entry which is preliminary data.</text>
</comment>
<dbReference type="Proteomes" id="UP000620046">
    <property type="component" value="Unassembled WGS sequence"/>
</dbReference>
<evidence type="ECO:0008006" key="3">
    <source>
        <dbReference type="Google" id="ProtNLM"/>
    </source>
</evidence>
<organism evidence="1 2">
    <name type="scientific">Dyella nitratireducens</name>
    <dbReference type="NCBI Taxonomy" id="1849580"/>
    <lineage>
        <taxon>Bacteria</taxon>
        <taxon>Pseudomonadati</taxon>
        <taxon>Pseudomonadota</taxon>
        <taxon>Gammaproteobacteria</taxon>
        <taxon>Lysobacterales</taxon>
        <taxon>Rhodanobacteraceae</taxon>
        <taxon>Dyella</taxon>
    </lineage>
</organism>
<reference evidence="2" key="1">
    <citation type="journal article" date="2019" name="Int. J. Syst. Evol. Microbiol.">
        <title>The Global Catalogue of Microorganisms (GCM) 10K type strain sequencing project: providing services to taxonomists for standard genome sequencing and annotation.</title>
        <authorList>
            <consortium name="The Broad Institute Genomics Platform"/>
            <consortium name="The Broad Institute Genome Sequencing Center for Infectious Disease"/>
            <person name="Wu L."/>
            <person name="Ma J."/>
        </authorList>
    </citation>
    <scope>NUCLEOTIDE SEQUENCE [LARGE SCALE GENOMIC DNA]</scope>
    <source>
        <strain evidence="2">CGMCC 1.15439</strain>
    </source>
</reference>
<proteinExistence type="predicted"/>
<dbReference type="Pfam" id="PF03692">
    <property type="entry name" value="CxxCxxCC"/>
    <property type="match status" value="1"/>
</dbReference>
<protein>
    <recommendedName>
        <fullName evidence="3">Zinc-or iron-chelating domain-containing protein</fullName>
    </recommendedName>
</protein>
<gene>
    <name evidence="1" type="ORF">GCM10010981_17720</name>
</gene>
<keyword evidence="2" id="KW-1185">Reference proteome</keyword>
<evidence type="ECO:0000313" key="1">
    <source>
        <dbReference type="EMBL" id="GGA29287.1"/>
    </source>
</evidence>
<evidence type="ECO:0000313" key="2">
    <source>
        <dbReference type="Proteomes" id="UP000620046"/>
    </source>
</evidence>
<dbReference type="InterPro" id="IPR005358">
    <property type="entry name" value="Puta_zinc/iron-chelating_dom"/>
</dbReference>
<sequence>MAHGDDGWCVALDRTHMNCGIYENRPAVCRRFFMGGPYCKAIRAEYAKQGPRSIEITLK</sequence>
<name>A0ABQ1FSI9_9GAMM</name>
<accession>A0ABQ1FSI9</accession>
<dbReference type="EMBL" id="BMJA01000001">
    <property type="protein sequence ID" value="GGA29287.1"/>
    <property type="molecule type" value="Genomic_DNA"/>
</dbReference>